<evidence type="ECO:0000313" key="10">
    <source>
        <dbReference type="EMBL" id="BAM92825.1"/>
    </source>
</evidence>
<dbReference type="GO" id="GO:0007165">
    <property type="term" value="P:signal transduction"/>
    <property type="evidence" value="ECO:0007669"/>
    <property type="project" value="UniProtKB-KW"/>
</dbReference>
<evidence type="ECO:0000256" key="1">
    <source>
        <dbReference type="ARBA" id="ARBA00004429"/>
    </source>
</evidence>
<gene>
    <name evidence="10" type="ORF">S58_68590</name>
</gene>
<dbReference type="STRING" id="1245469.S58_68590"/>
<evidence type="ECO:0000256" key="5">
    <source>
        <dbReference type="PROSITE-ProRule" id="PRU00284"/>
    </source>
</evidence>
<protein>
    <recommendedName>
        <fullName evidence="12">Methyl-accepting chemotaxis protein</fullName>
    </recommendedName>
</protein>
<keyword evidence="2" id="KW-0997">Cell inner membrane</keyword>
<keyword evidence="11" id="KW-1185">Reference proteome</keyword>
<dbReference type="PATRIC" id="fig|1245469.3.peg.7018"/>
<feature type="compositionally biased region" description="Low complexity" evidence="6">
    <location>
        <begin position="243"/>
        <end position="260"/>
    </location>
</feature>
<reference evidence="10 11" key="1">
    <citation type="journal article" date="2013" name="Appl. Environ. Microbiol.">
        <title>Genome analysis suggests that the soil oligotrophic bacterium Agromonas oligotrophica (Bradyrhizobium oligotrophicum) is a nitrogen-fixing symbiont of Aeschynomene indica.</title>
        <authorList>
            <person name="Okubo T."/>
            <person name="Fukushima S."/>
            <person name="Itakura M."/>
            <person name="Oshima K."/>
            <person name="Longtonglang A."/>
            <person name="Teaumroong N."/>
            <person name="Mitsui H."/>
            <person name="Hattori M."/>
            <person name="Hattori R."/>
            <person name="Hattori T."/>
            <person name="Minamisawa K."/>
        </authorList>
    </citation>
    <scope>NUCLEOTIDE SEQUENCE [LARGE SCALE GENOMIC DNA]</scope>
    <source>
        <strain evidence="10 11">S58</strain>
    </source>
</reference>
<name>M5A1T7_9BRAD</name>
<evidence type="ECO:0000256" key="2">
    <source>
        <dbReference type="ARBA" id="ARBA00022519"/>
    </source>
</evidence>
<dbReference type="eggNOG" id="COG0840">
    <property type="taxonomic scope" value="Bacteria"/>
</dbReference>
<feature type="transmembrane region" description="Helical" evidence="7">
    <location>
        <begin position="67"/>
        <end position="86"/>
    </location>
</feature>
<evidence type="ECO:0000256" key="7">
    <source>
        <dbReference type="SAM" id="Phobius"/>
    </source>
</evidence>
<evidence type="ECO:0000259" key="9">
    <source>
        <dbReference type="PROSITE" id="PS50192"/>
    </source>
</evidence>
<dbReference type="InterPro" id="IPR004089">
    <property type="entry name" value="MCPsignal_dom"/>
</dbReference>
<feature type="transmembrane region" description="Helical" evidence="7">
    <location>
        <begin position="43"/>
        <end position="60"/>
    </location>
</feature>
<accession>M5A1T7</accession>
<sequence>MGMTVETSDLATLRHTTSKLLLAVLWVHVPLSLMIGLSRGDWLMPTILMVVMAMVATLSWRSAGDSLSTQLTVAVAIMGGVSVLVYQMSGHAWQIDMHMYFFAALACLVAYCDYRPILAGTIAVALHHLVLNFVFPAAIFPGGADLGRVVLHAVILLIEAGVLVALALKLTQLFETSARKTAEAESAIAAEARATAERFETEQRVKQQADLARRELAEGFERKIGGIVEAVAVAANEMQSLSSSMSRSSAESSRQTSAAAGASQRASTNVGTVAAATEELTASINNISQQVTRSAEIAAKAADEARRTNTVVESLAAGTQKIGEVVTLIQTIASQTNLLALNATIEAARAGEHGRGFAVVASEVKALANQTAKATEEISSQVQSIQSATGDAVSAIQAIGGTIAEIDDISKEIATAVEQQGLATGEISGNVQQAAEGTRLVSQSMGSVTRASDETGSAASRLLESANGLTSQSTRLKSEVDQFLSSLRAA</sequence>
<dbReference type="GO" id="GO:0005886">
    <property type="term" value="C:plasma membrane"/>
    <property type="evidence" value="ECO:0007669"/>
    <property type="project" value="UniProtKB-SubCell"/>
</dbReference>
<dbReference type="Gene3D" id="1.10.287.950">
    <property type="entry name" value="Methyl-accepting chemotaxis protein"/>
    <property type="match status" value="1"/>
</dbReference>
<dbReference type="InterPro" id="IPR000727">
    <property type="entry name" value="T_SNARE_dom"/>
</dbReference>
<feature type="transmembrane region" description="Helical" evidence="7">
    <location>
        <begin position="118"/>
        <end position="143"/>
    </location>
</feature>
<dbReference type="EMBL" id="AP012603">
    <property type="protein sequence ID" value="BAM92825.1"/>
    <property type="molecule type" value="Genomic_DNA"/>
</dbReference>
<dbReference type="AlphaFoldDB" id="M5A1T7"/>
<keyword evidence="7" id="KW-1133">Transmembrane helix</keyword>
<dbReference type="PANTHER" id="PTHR32089:SF112">
    <property type="entry name" value="LYSOZYME-LIKE PROTEIN-RELATED"/>
    <property type="match status" value="1"/>
</dbReference>
<dbReference type="HOGENOM" id="CLU_000445_137_0_5"/>
<evidence type="ECO:0000313" key="11">
    <source>
        <dbReference type="Proteomes" id="UP000011841"/>
    </source>
</evidence>
<dbReference type="KEGG" id="aol:S58_68590"/>
<feature type="transmembrane region" description="Helical" evidence="7">
    <location>
        <begin position="92"/>
        <end position="111"/>
    </location>
</feature>
<feature type="transmembrane region" description="Helical" evidence="7">
    <location>
        <begin position="149"/>
        <end position="170"/>
    </location>
</feature>
<keyword evidence="7" id="KW-0812">Transmembrane</keyword>
<dbReference type="Proteomes" id="UP000011841">
    <property type="component" value="Chromosome"/>
</dbReference>
<dbReference type="PROSITE" id="PS50192">
    <property type="entry name" value="T_SNARE"/>
    <property type="match status" value="1"/>
</dbReference>
<proteinExistence type="inferred from homology"/>
<dbReference type="SMART" id="SM00283">
    <property type="entry name" value="MA"/>
    <property type="match status" value="1"/>
</dbReference>
<dbReference type="Pfam" id="PF00015">
    <property type="entry name" value="MCPsignal"/>
    <property type="match status" value="1"/>
</dbReference>
<organism evidence="10 11">
    <name type="scientific">Bradyrhizobium oligotrophicum S58</name>
    <dbReference type="NCBI Taxonomy" id="1245469"/>
    <lineage>
        <taxon>Bacteria</taxon>
        <taxon>Pseudomonadati</taxon>
        <taxon>Pseudomonadota</taxon>
        <taxon>Alphaproteobacteria</taxon>
        <taxon>Hyphomicrobiales</taxon>
        <taxon>Nitrobacteraceae</taxon>
        <taxon>Bradyrhizobium</taxon>
    </lineage>
</organism>
<evidence type="ECO:0000259" key="8">
    <source>
        <dbReference type="PROSITE" id="PS50111"/>
    </source>
</evidence>
<evidence type="ECO:0000256" key="3">
    <source>
        <dbReference type="ARBA" id="ARBA00023224"/>
    </source>
</evidence>
<dbReference type="SUPFAM" id="SSF58104">
    <property type="entry name" value="Methyl-accepting chemotaxis protein (MCP) signaling domain"/>
    <property type="match status" value="1"/>
</dbReference>
<dbReference type="PANTHER" id="PTHR32089">
    <property type="entry name" value="METHYL-ACCEPTING CHEMOTAXIS PROTEIN MCPB"/>
    <property type="match status" value="1"/>
</dbReference>
<feature type="domain" description="T-SNARE coiled-coil homology" evidence="9">
    <location>
        <begin position="386"/>
        <end position="448"/>
    </location>
</feature>
<evidence type="ECO:0000256" key="4">
    <source>
        <dbReference type="ARBA" id="ARBA00029447"/>
    </source>
</evidence>
<comment type="subcellular location">
    <subcellularLocation>
        <location evidence="1">Cell inner membrane</location>
        <topology evidence="1">Multi-pass membrane protein</topology>
    </subcellularLocation>
</comment>
<evidence type="ECO:0000256" key="6">
    <source>
        <dbReference type="SAM" id="MobiDB-lite"/>
    </source>
</evidence>
<keyword evidence="3 5" id="KW-0807">Transducer</keyword>
<dbReference type="PROSITE" id="PS50111">
    <property type="entry name" value="CHEMOTAXIS_TRANSDUC_2"/>
    <property type="match status" value="1"/>
</dbReference>
<keyword evidence="7" id="KW-0472">Membrane</keyword>
<keyword evidence="2" id="KW-1003">Cell membrane</keyword>
<feature type="transmembrane region" description="Helical" evidence="7">
    <location>
        <begin position="20"/>
        <end position="37"/>
    </location>
</feature>
<comment type="similarity">
    <text evidence="4">Belongs to the methyl-accepting chemotaxis (MCP) protein family.</text>
</comment>
<feature type="region of interest" description="Disordered" evidence="6">
    <location>
        <begin position="243"/>
        <end position="268"/>
    </location>
</feature>
<feature type="domain" description="Methyl-accepting transducer" evidence="8">
    <location>
        <begin position="234"/>
        <end position="470"/>
    </location>
</feature>
<evidence type="ECO:0008006" key="12">
    <source>
        <dbReference type="Google" id="ProtNLM"/>
    </source>
</evidence>